<dbReference type="SUPFAM" id="SSF103473">
    <property type="entry name" value="MFS general substrate transporter"/>
    <property type="match status" value="2"/>
</dbReference>
<evidence type="ECO:0000256" key="2">
    <source>
        <dbReference type="ARBA" id="ARBA00022448"/>
    </source>
</evidence>
<evidence type="ECO:0000256" key="3">
    <source>
        <dbReference type="ARBA" id="ARBA00022692"/>
    </source>
</evidence>
<evidence type="ECO:0000256" key="6">
    <source>
        <dbReference type="SAM" id="MobiDB-lite"/>
    </source>
</evidence>
<feature type="transmembrane region" description="Helical" evidence="7">
    <location>
        <begin position="327"/>
        <end position="347"/>
    </location>
</feature>
<dbReference type="GO" id="GO:0016020">
    <property type="term" value="C:membrane"/>
    <property type="evidence" value="ECO:0007669"/>
    <property type="project" value="UniProtKB-SubCell"/>
</dbReference>
<dbReference type="InterPro" id="IPR036259">
    <property type="entry name" value="MFS_trans_sf"/>
</dbReference>
<dbReference type="AlphaFoldDB" id="A0A0F7SFG1"/>
<dbReference type="PANTHER" id="PTHR42718:SF9">
    <property type="entry name" value="MAJOR FACILITATOR SUPERFAMILY MULTIDRUG TRANSPORTER MFSC"/>
    <property type="match status" value="1"/>
</dbReference>
<feature type="transmembrane region" description="Helical" evidence="7">
    <location>
        <begin position="597"/>
        <end position="616"/>
    </location>
</feature>
<feature type="region of interest" description="Disordered" evidence="6">
    <location>
        <begin position="17"/>
        <end position="69"/>
    </location>
</feature>
<feature type="region of interest" description="Disordered" evidence="6">
    <location>
        <begin position="99"/>
        <end position="132"/>
    </location>
</feature>
<evidence type="ECO:0000256" key="4">
    <source>
        <dbReference type="ARBA" id="ARBA00022989"/>
    </source>
</evidence>
<dbReference type="PANTHER" id="PTHR42718">
    <property type="entry name" value="MAJOR FACILITATOR SUPERFAMILY MULTIDRUG TRANSPORTER MFSC"/>
    <property type="match status" value="1"/>
</dbReference>
<feature type="transmembrane region" description="Helical" evidence="7">
    <location>
        <begin position="491"/>
        <end position="509"/>
    </location>
</feature>
<dbReference type="Gene3D" id="1.20.1720.10">
    <property type="entry name" value="Multidrug resistance protein D"/>
    <property type="match status" value="1"/>
</dbReference>
<dbReference type="PROSITE" id="PS50850">
    <property type="entry name" value="MFS"/>
    <property type="match status" value="1"/>
</dbReference>
<feature type="domain" description="Major facilitator superfamily (MFS) profile" evidence="8">
    <location>
        <begin position="173"/>
        <end position="620"/>
    </location>
</feature>
<keyword evidence="2" id="KW-0813">Transport</keyword>
<protein>
    <submittedName>
        <fullName evidence="9">Predicted transporter (Major facilitator superfamily)</fullName>
    </submittedName>
</protein>
<dbReference type="GO" id="GO:0022857">
    <property type="term" value="F:transmembrane transporter activity"/>
    <property type="evidence" value="ECO:0007669"/>
    <property type="project" value="InterPro"/>
</dbReference>
<dbReference type="InterPro" id="IPR020846">
    <property type="entry name" value="MFS_dom"/>
</dbReference>
<proteinExistence type="predicted"/>
<evidence type="ECO:0000256" key="1">
    <source>
        <dbReference type="ARBA" id="ARBA00004141"/>
    </source>
</evidence>
<feature type="transmembrane region" description="Helical" evidence="7">
    <location>
        <begin position="297"/>
        <end position="315"/>
    </location>
</feature>
<name>A0A0F7SFG1_PHARH</name>
<dbReference type="Pfam" id="PF07690">
    <property type="entry name" value="MFS_1"/>
    <property type="match status" value="1"/>
</dbReference>
<evidence type="ECO:0000256" key="7">
    <source>
        <dbReference type="SAM" id="Phobius"/>
    </source>
</evidence>
<dbReference type="InterPro" id="IPR011701">
    <property type="entry name" value="MFS"/>
</dbReference>
<reference evidence="9" key="1">
    <citation type="submission" date="2014-08" db="EMBL/GenBank/DDBJ databases">
        <authorList>
            <person name="Sharma Rahul"/>
            <person name="Thines Marco"/>
        </authorList>
    </citation>
    <scope>NUCLEOTIDE SEQUENCE</scope>
</reference>
<feature type="transmembrane region" description="Helical" evidence="7">
    <location>
        <begin position="392"/>
        <end position="410"/>
    </location>
</feature>
<keyword evidence="3 7" id="KW-0812">Transmembrane</keyword>
<keyword evidence="4 7" id="KW-1133">Transmembrane helix</keyword>
<feature type="transmembrane region" description="Helical" evidence="7">
    <location>
        <begin position="555"/>
        <end position="577"/>
    </location>
</feature>
<dbReference type="Gene3D" id="1.20.1250.20">
    <property type="entry name" value="MFS general substrate transporter like domains"/>
    <property type="match status" value="1"/>
</dbReference>
<sequence>MSAPVFPPNIINSAVDVSSALEDSESETEQPPTLADRISRRERSSHSSFTSQREQAPANSSASLRRPSSTALNSIHPLASQIAFVPTLSSNYRQPVHSVASPAADDTSSAKDLPIEPYHSVQGTQNDTTDGRSIDQATISLSFNQGIEEMSYDNPAADGKETGSLTSFRGIMILVVISASQMLDNVSMTSVNMALTAISKELQIRQADEQWLISAYTLTFGGFLLLAGVFADRWGKKYVFICGMSWLSAWTLIDGFAKTEIQLIVFRAMQGLGAAATVPSAVGIISSYFVGRERNTALTIFGAAGAVGFTLGLIFGGVLTDALGWRWIFWLTAPIGAVVSVIAYLFLPDTKNTIDGPKPALDFIGAGVATSGLILLTFVLSSGGVYGWGKGFIVGLLIVALACLFGFAFVEQKVQNPILPNHLTMQNIRPNSHQLEGWWQSIVLYLTLLSQNVLHMSPLDVSVRFIPMGVAGALASYTISVSINYVKIKTLMLIGLTICFVSVLPAALVKPDTSFWQGVFPSSMLGVVGISLVYNVVSVSMMSSVPPSAKSLAGGLINTAFQIGAGFGLAICAAVVTATTKSDPDATTTLLTGYKDAIWTTAAFVGVSLLLAIGFIKNEMIEIQGPTH</sequence>
<evidence type="ECO:0000256" key="5">
    <source>
        <dbReference type="ARBA" id="ARBA00023136"/>
    </source>
</evidence>
<feature type="transmembrane region" description="Helical" evidence="7">
    <location>
        <begin position="461"/>
        <end position="479"/>
    </location>
</feature>
<feature type="compositionally biased region" description="Polar residues" evidence="6">
    <location>
        <begin position="57"/>
        <end position="69"/>
    </location>
</feature>
<comment type="subcellular location">
    <subcellularLocation>
        <location evidence="1">Membrane</location>
        <topology evidence="1">Multi-pass membrane protein</topology>
    </subcellularLocation>
</comment>
<accession>A0A0F7SFG1</accession>
<organism evidence="9">
    <name type="scientific">Phaffia rhodozyma</name>
    <name type="common">Yeast</name>
    <name type="synonym">Xanthophyllomyces dendrorhous</name>
    <dbReference type="NCBI Taxonomy" id="264483"/>
    <lineage>
        <taxon>Eukaryota</taxon>
        <taxon>Fungi</taxon>
        <taxon>Dikarya</taxon>
        <taxon>Basidiomycota</taxon>
        <taxon>Agaricomycotina</taxon>
        <taxon>Tremellomycetes</taxon>
        <taxon>Cystofilobasidiales</taxon>
        <taxon>Mrakiaceae</taxon>
        <taxon>Phaffia</taxon>
    </lineage>
</organism>
<evidence type="ECO:0000313" key="9">
    <source>
        <dbReference type="EMBL" id="CDZ97541.1"/>
    </source>
</evidence>
<feature type="transmembrane region" description="Helical" evidence="7">
    <location>
        <begin position="359"/>
        <end position="380"/>
    </location>
</feature>
<evidence type="ECO:0000259" key="8">
    <source>
        <dbReference type="PROSITE" id="PS50850"/>
    </source>
</evidence>
<feature type="transmembrane region" description="Helical" evidence="7">
    <location>
        <begin position="211"/>
        <end position="231"/>
    </location>
</feature>
<feature type="transmembrane region" description="Helical" evidence="7">
    <location>
        <begin position="269"/>
        <end position="290"/>
    </location>
</feature>
<keyword evidence="5 7" id="KW-0472">Membrane</keyword>
<dbReference type="EMBL" id="LN483211">
    <property type="protein sequence ID" value="CDZ97541.1"/>
    <property type="molecule type" value="Genomic_DNA"/>
</dbReference>